<evidence type="ECO:0000256" key="9">
    <source>
        <dbReference type="ARBA" id="ARBA00022801"/>
    </source>
</evidence>
<evidence type="ECO:0000313" key="15">
    <source>
        <dbReference type="Proteomes" id="UP000076858"/>
    </source>
</evidence>
<evidence type="ECO:0000313" key="14">
    <source>
        <dbReference type="EMBL" id="KZS07096.1"/>
    </source>
</evidence>
<reference evidence="14 15" key="1">
    <citation type="submission" date="2016-03" db="EMBL/GenBank/DDBJ databases">
        <title>EvidentialGene: Evidence-directed Construction of Genes on Genomes.</title>
        <authorList>
            <person name="Gilbert D.G."/>
            <person name="Choi J.-H."/>
            <person name="Mockaitis K."/>
            <person name="Colbourne J."/>
            <person name="Pfrender M."/>
        </authorList>
    </citation>
    <scope>NUCLEOTIDE SEQUENCE [LARGE SCALE GENOMIC DNA]</scope>
    <source>
        <strain evidence="14 15">Xinb3</strain>
        <tissue evidence="14">Complete organism</tissue>
    </source>
</reference>
<dbReference type="GO" id="GO:0046872">
    <property type="term" value="F:metal ion binding"/>
    <property type="evidence" value="ECO:0007669"/>
    <property type="project" value="UniProtKB-KW"/>
</dbReference>
<dbReference type="PRINTS" id="PR02086">
    <property type="entry name" value="PUTNUCHARBI1"/>
</dbReference>
<evidence type="ECO:0000256" key="3">
    <source>
        <dbReference type="ARBA" id="ARBA00004496"/>
    </source>
</evidence>
<evidence type="ECO:0000256" key="4">
    <source>
        <dbReference type="ARBA" id="ARBA00006958"/>
    </source>
</evidence>
<dbReference type="Pfam" id="PF13359">
    <property type="entry name" value="DDE_Tnp_4"/>
    <property type="match status" value="1"/>
</dbReference>
<evidence type="ECO:0000256" key="5">
    <source>
        <dbReference type="ARBA" id="ARBA00015519"/>
    </source>
</evidence>
<keyword evidence="8" id="KW-0479">Metal-binding</keyword>
<evidence type="ECO:0000256" key="6">
    <source>
        <dbReference type="ARBA" id="ARBA00022490"/>
    </source>
</evidence>
<evidence type="ECO:0000256" key="2">
    <source>
        <dbReference type="ARBA" id="ARBA00004123"/>
    </source>
</evidence>
<comment type="subcellular location">
    <subcellularLocation>
        <location evidence="3">Cytoplasm</location>
    </subcellularLocation>
    <subcellularLocation>
        <location evidence="2">Nucleus</location>
    </subcellularLocation>
</comment>
<accession>A0A164PSB2</accession>
<dbReference type="InterPro" id="IPR026103">
    <property type="entry name" value="HARBI1_animal"/>
</dbReference>
<keyword evidence="15" id="KW-1185">Reference proteome</keyword>
<keyword evidence="7" id="KW-0540">Nuclease</keyword>
<dbReference type="GO" id="GO:0016787">
    <property type="term" value="F:hydrolase activity"/>
    <property type="evidence" value="ECO:0007669"/>
    <property type="project" value="UniProtKB-KW"/>
</dbReference>
<dbReference type="OrthoDB" id="6343422at2759"/>
<evidence type="ECO:0000256" key="7">
    <source>
        <dbReference type="ARBA" id="ARBA00022722"/>
    </source>
</evidence>
<comment type="caution">
    <text evidence="14">The sequence shown here is derived from an EMBL/GenBank/DDBJ whole genome shotgun (WGS) entry which is preliminary data.</text>
</comment>
<evidence type="ECO:0000256" key="10">
    <source>
        <dbReference type="ARBA" id="ARBA00023242"/>
    </source>
</evidence>
<dbReference type="STRING" id="35525.A0A164PSB2"/>
<dbReference type="GO" id="GO:0005634">
    <property type="term" value="C:nucleus"/>
    <property type="evidence" value="ECO:0007669"/>
    <property type="project" value="UniProtKB-SubCell"/>
</dbReference>
<evidence type="ECO:0000259" key="13">
    <source>
        <dbReference type="Pfam" id="PF13359"/>
    </source>
</evidence>
<dbReference type="EMBL" id="LRGB01002568">
    <property type="protein sequence ID" value="KZS07096.1"/>
    <property type="molecule type" value="Genomic_DNA"/>
</dbReference>
<gene>
    <name evidence="14" type="ORF">APZ42_029264</name>
</gene>
<evidence type="ECO:0000256" key="11">
    <source>
        <dbReference type="ARBA" id="ARBA00030126"/>
    </source>
</evidence>
<evidence type="ECO:0000256" key="8">
    <source>
        <dbReference type="ARBA" id="ARBA00022723"/>
    </source>
</evidence>
<evidence type="ECO:0000256" key="1">
    <source>
        <dbReference type="ARBA" id="ARBA00001968"/>
    </source>
</evidence>
<protein>
    <recommendedName>
        <fullName evidence="5">Putative nuclease HARBI1</fullName>
    </recommendedName>
    <alternativeName>
        <fullName evidence="11">Harbinger transposase-derived nuclease</fullName>
    </alternativeName>
</protein>
<keyword evidence="6" id="KW-0963">Cytoplasm</keyword>
<dbReference type="GO" id="GO:0005737">
    <property type="term" value="C:cytoplasm"/>
    <property type="evidence" value="ECO:0007669"/>
    <property type="project" value="UniProtKB-SubCell"/>
</dbReference>
<name>A0A164PSB2_9CRUS</name>
<comment type="similarity">
    <text evidence="4">Belongs to the HARBI1 family.</text>
</comment>
<organism evidence="14 15">
    <name type="scientific">Daphnia magna</name>
    <dbReference type="NCBI Taxonomy" id="35525"/>
    <lineage>
        <taxon>Eukaryota</taxon>
        <taxon>Metazoa</taxon>
        <taxon>Ecdysozoa</taxon>
        <taxon>Arthropoda</taxon>
        <taxon>Crustacea</taxon>
        <taxon>Branchiopoda</taxon>
        <taxon>Diplostraca</taxon>
        <taxon>Cladocera</taxon>
        <taxon>Anomopoda</taxon>
        <taxon>Daphniidae</taxon>
        <taxon>Daphnia</taxon>
    </lineage>
</organism>
<dbReference type="Proteomes" id="UP000076858">
    <property type="component" value="Unassembled WGS sequence"/>
</dbReference>
<comment type="function">
    <text evidence="12">Transposase-derived protein that may have nuclease activity. Does not have transposase activity.</text>
</comment>
<dbReference type="InterPro" id="IPR045249">
    <property type="entry name" value="HARBI1-like"/>
</dbReference>
<keyword evidence="10" id="KW-0539">Nucleus</keyword>
<keyword evidence="9" id="KW-0378">Hydrolase</keyword>
<feature type="domain" description="DDE Tnp4" evidence="13">
    <location>
        <begin position="173"/>
        <end position="322"/>
    </location>
</feature>
<dbReference type="PANTHER" id="PTHR22930:SF289">
    <property type="entry name" value="DDE TNP4 DOMAIN-CONTAINING PROTEIN-RELATED"/>
    <property type="match status" value="1"/>
</dbReference>
<proteinExistence type="inferred from homology"/>
<dbReference type="AlphaFoldDB" id="A0A164PSB2"/>
<evidence type="ECO:0000256" key="12">
    <source>
        <dbReference type="ARBA" id="ARBA00045850"/>
    </source>
</evidence>
<sequence length="377" mass="43329">MARENAIIDDFLEDLAYLSDEENTISSDEEDKRASKKIRMCKLVPFYQTRNDIFGYFSEDRIMKTFRFDRDSIQFILGLIQHLLPKMKIRDTRNLEPIDMLLIALQFYATGSFQTVVGNVLRYSQSSVCRSIARVSLALCMISNNHIQFPATLFQVKKDFHEIARMPGVVGCIDGTHIRIVRPKNHEKAYVNRKNYHSLNVQAICDANHRFLSVCANKPGSCHDSSIFKGSLVYKRFINGEFKEGFLLGDSGYANTNFLITPYAEPVTQPEIRFNNSHKSTRCTIERSFGLLKKRFYVLHSEIRMSPTKASWITVACCLLHNIAIDRKMPLDEDSIDLDIDNVDNTVSNNKNQNKSDNDLRQLGTAKRRRITENVFS</sequence>
<dbReference type="GO" id="GO:0004518">
    <property type="term" value="F:nuclease activity"/>
    <property type="evidence" value="ECO:0007669"/>
    <property type="project" value="UniProtKB-KW"/>
</dbReference>
<dbReference type="PANTHER" id="PTHR22930">
    <property type="match status" value="1"/>
</dbReference>
<comment type="cofactor">
    <cofactor evidence="1">
        <name>a divalent metal cation</name>
        <dbReference type="ChEBI" id="CHEBI:60240"/>
    </cofactor>
</comment>
<dbReference type="InterPro" id="IPR027806">
    <property type="entry name" value="HARBI1_dom"/>
</dbReference>